<organism evidence="1 2">
    <name type="scientific">Vibrio cholerae</name>
    <dbReference type="NCBI Taxonomy" id="666"/>
    <lineage>
        <taxon>Bacteria</taxon>
        <taxon>Pseudomonadati</taxon>
        <taxon>Pseudomonadota</taxon>
        <taxon>Gammaproteobacteria</taxon>
        <taxon>Vibrionales</taxon>
        <taxon>Vibrionaceae</taxon>
        <taxon>Vibrio</taxon>
    </lineage>
</organism>
<evidence type="ECO:0000313" key="2">
    <source>
        <dbReference type="Proteomes" id="UP001196338"/>
    </source>
</evidence>
<protein>
    <submittedName>
        <fullName evidence="1">Uncharacterized protein</fullName>
    </submittedName>
</protein>
<dbReference type="Proteomes" id="UP001196338">
    <property type="component" value="Unassembled WGS sequence"/>
</dbReference>
<comment type="caution">
    <text evidence="1">The sequence shown here is derived from an EMBL/GenBank/DDBJ whole genome shotgun (WGS) entry which is preliminary data.</text>
</comment>
<proteinExistence type="predicted"/>
<reference evidence="1" key="1">
    <citation type="submission" date="2021-05" db="EMBL/GenBank/DDBJ databases">
        <authorList>
            <person name="Stine C."/>
        </authorList>
    </citation>
    <scope>NUCLEOTIDE SEQUENCE</scope>
    <source>
        <strain evidence="1">TDS0091212</strain>
    </source>
</reference>
<name>A0AAW4KUN1_VIBCL</name>
<reference evidence="1" key="2">
    <citation type="submission" date="2023-08" db="EMBL/GenBank/DDBJ databases">
        <title>Vibrio cholerae Outbreaks in Tanzania Exemplify Founder Flush: Simultaneous Increases in Population Size and Genetic Diversity.</title>
        <authorList>
            <person name="Debes A.K."/>
            <person name="Mohammed A."/>
            <person name="Maseke I."/>
            <person name="Almeida M."/>
            <person name="Li S."/>
            <person name="Matimba H."/>
            <person name="Joachim A."/>
            <person name="Mizinduko M."/>
            <person name="Nyanga S."/>
            <person name="Kelly M."/>
            <person name="Kachwamba Y."/>
            <person name="Schaffer A.M."/>
            <person name="Nyanga A.S."/>
            <person name="Mghamba J."/>
            <person name="Mosha F.S."/>
            <person name="Sack D.A."/>
            <person name="Stine O.C."/>
        </authorList>
    </citation>
    <scope>NUCLEOTIDE SEQUENCE</scope>
    <source>
        <strain evidence="1">TDS0091212</strain>
    </source>
</reference>
<feature type="non-terminal residue" evidence="1">
    <location>
        <position position="1"/>
    </location>
</feature>
<accession>A0AAW4KUN1</accession>
<sequence>CNAVQRPALYDENQSHPRSFAMRLDSSTFPVVKIFFDAPDDGGPEDAFLTFEHLLAREQPFLLLHEKAVDENNHEHAHEERKRASIWMKKNKAALRAYVKGMIQVEPSAAKRLALKPFAVTFGKAWGYPLLVVESKDRAWALAQDVLDAEVSDVAHF</sequence>
<dbReference type="EMBL" id="JAHBND010000377">
    <property type="protein sequence ID" value="MBS7673271.1"/>
    <property type="molecule type" value="Genomic_DNA"/>
</dbReference>
<dbReference type="AlphaFoldDB" id="A0AAW4KUN1"/>
<evidence type="ECO:0000313" key="1">
    <source>
        <dbReference type="EMBL" id="MBS7673271.1"/>
    </source>
</evidence>
<dbReference type="RefSeq" id="WP_213420934.1">
    <property type="nucleotide sequence ID" value="NZ_JAHBND010000377.1"/>
</dbReference>
<gene>
    <name evidence="1" type="ORF">KIN13_07500</name>
</gene>